<dbReference type="AlphaFoldDB" id="A0A1E8PMV1"/>
<organism evidence="1 2">
    <name type="scientific">Janthinobacterium lividum</name>
    <dbReference type="NCBI Taxonomy" id="29581"/>
    <lineage>
        <taxon>Bacteria</taxon>
        <taxon>Pseudomonadati</taxon>
        <taxon>Pseudomonadota</taxon>
        <taxon>Betaproteobacteria</taxon>
        <taxon>Burkholderiales</taxon>
        <taxon>Oxalobacteraceae</taxon>
        <taxon>Janthinobacterium</taxon>
    </lineage>
</organism>
<dbReference type="Proteomes" id="UP000092634">
    <property type="component" value="Unassembled WGS sequence"/>
</dbReference>
<evidence type="ECO:0000313" key="2">
    <source>
        <dbReference type="Proteomes" id="UP000092634"/>
    </source>
</evidence>
<proteinExistence type="predicted"/>
<name>A0A1E8PMV1_9BURK</name>
<accession>A0A1E8PMV1</accession>
<dbReference type="EMBL" id="MAQB02000004">
    <property type="protein sequence ID" value="OFJ47561.1"/>
    <property type="molecule type" value="Genomic_DNA"/>
</dbReference>
<sequence length="63" mass="7154">MRRYHSRQRQSSTISDWELLADAFLGDDFAQPSANVGDKLMLGAEIVEDPIYLWEATNKEPLG</sequence>
<reference evidence="1 2" key="1">
    <citation type="submission" date="2016-10" db="EMBL/GenBank/DDBJ databases">
        <title>Updated version of Genome Assembly of Janthinobacterium lividum ERGS5:01.</title>
        <authorList>
            <person name="Kumar R."/>
            <person name="Acharya V."/>
            <person name="Singh D."/>
        </authorList>
    </citation>
    <scope>NUCLEOTIDE SEQUENCE [LARGE SCALE GENOMIC DNA]</scope>
    <source>
        <strain evidence="1 2">ERGS5:01</strain>
    </source>
</reference>
<evidence type="ECO:0000313" key="1">
    <source>
        <dbReference type="EMBL" id="OFJ47561.1"/>
    </source>
</evidence>
<comment type="caution">
    <text evidence="1">The sequence shown here is derived from an EMBL/GenBank/DDBJ whole genome shotgun (WGS) entry which is preliminary data.</text>
</comment>
<gene>
    <name evidence="1" type="ORF">BA896_023135</name>
</gene>
<protein>
    <submittedName>
        <fullName evidence="1">Uncharacterized protein</fullName>
    </submittedName>
</protein>